<keyword evidence="4 9" id="KW-0548">Nucleotidyltransferase</keyword>
<dbReference type="HAMAP" id="MF_00624">
    <property type="entry name" value="GlgC"/>
    <property type="match status" value="1"/>
</dbReference>
<dbReference type="InterPro" id="IPR023049">
    <property type="entry name" value="GlgC_bac"/>
</dbReference>
<evidence type="ECO:0000256" key="8">
    <source>
        <dbReference type="ARBA" id="ARBA00023277"/>
    </source>
</evidence>
<evidence type="ECO:0000256" key="1">
    <source>
        <dbReference type="ARBA" id="ARBA00010443"/>
    </source>
</evidence>
<proteinExistence type="inferred from homology"/>
<dbReference type="CDD" id="cd04651">
    <property type="entry name" value="LbH_G1P_AT_C"/>
    <property type="match status" value="1"/>
</dbReference>
<dbReference type="PANTHER" id="PTHR43523:SF2">
    <property type="entry name" value="GLUCOSE-1-PHOSPHATE ADENYLYLTRANSFERASE"/>
    <property type="match status" value="1"/>
</dbReference>
<comment type="catalytic activity">
    <reaction evidence="9">
        <text>alpha-D-glucose 1-phosphate + ATP + H(+) = ADP-alpha-D-glucose + diphosphate</text>
        <dbReference type="Rhea" id="RHEA:12120"/>
        <dbReference type="ChEBI" id="CHEBI:15378"/>
        <dbReference type="ChEBI" id="CHEBI:30616"/>
        <dbReference type="ChEBI" id="CHEBI:33019"/>
        <dbReference type="ChEBI" id="CHEBI:57498"/>
        <dbReference type="ChEBI" id="CHEBI:58601"/>
        <dbReference type="EC" id="2.7.7.27"/>
    </reaction>
</comment>
<dbReference type="PROSITE" id="PS00808">
    <property type="entry name" value="ADP_GLC_PYROPHOSPH_1"/>
    <property type="match status" value="1"/>
</dbReference>
<keyword evidence="13" id="KW-1185">Reference proteome</keyword>
<dbReference type="CDD" id="cd02508">
    <property type="entry name" value="ADP_Glucose_PP"/>
    <property type="match status" value="1"/>
</dbReference>
<dbReference type="EMBL" id="JAHRGL010000080">
    <property type="protein sequence ID" value="MBV2135071.1"/>
    <property type="molecule type" value="Genomic_DNA"/>
</dbReference>
<dbReference type="GO" id="GO:0008878">
    <property type="term" value="F:glucose-1-phosphate adenylyltransferase activity"/>
    <property type="evidence" value="ECO:0007669"/>
    <property type="project" value="UniProtKB-EC"/>
</dbReference>
<dbReference type="Pfam" id="PF00483">
    <property type="entry name" value="NTP_transferase"/>
    <property type="match status" value="1"/>
</dbReference>
<keyword evidence="6 9" id="KW-0067">ATP-binding</keyword>
<keyword evidence="7 9" id="KW-0320">Glycogen biosynthesis</keyword>
<comment type="subunit">
    <text evidence="9">Homotetramer.</text>
</comment>
<feature type="domain" description="Nucleotidyl transferase" evidence="10">
    <location>
        <begin position="35"/>
        <end position="303"/>
    </location>
</feature>
<name>A0ABS6N372_9GAMM</name>
<evidence type="ECO:0000256" key="4">
    <source>
        <dbReference type="ARBA" id="ARBA00022695"/>
    </source>
</evidence>
<dbReference type="Proteomes" id="UP000813068">
    <property type="component" value="Unassembled WGS sequence"/>
</dbReference>
<feature type="domain" description="Glucose-1-phosphate adenylyltransferase/Bifunctional protein GlmU-like C-terminal hexapeptide" evidence="11">
    <location>
        <begin position="326"/>
        <end position="428"/>
    </location>
</feature>
<evidence type="ECO:0000256" key="2">
    <source>
        <dbReference type="ARBA" id="ARBA00022600"/>
    </source>
</evidence>
<comment type="similarity">
    <text evidence="1 9">Belongs to the bacterial/plant glucose-1-phosphate adenylyltransferase family.</text>
</comment>
<comment type="function">
    <text evidence="9">Involved in the biosynthesis of ADP-glucose, a building block required for the elongation reactions to produce glycogen. Catalyzes the reaction between ATP and alpha-D-glucose 1-phosphate (G1P) to produce pyrophosphate and ADP-Glc.</text>
</comment>
<dbReference type="NCBIfam" id="NF001947">
    <property type="entry name" value="PRK00725.1"/>
    <property type="match status" value="1"/>
</dbReference>
<feature type="binding site" evidence="9">
    <location>
        <position position="225"/>
    </location>
    <ligand>
        <name>alpha-D-glucose 1-phosphate</name>
        <dbReference type="ChEBI" id="CHEBI:58601"/>
    </ligand>
</feature>
<dbReference type="PROSITE" id="PS00809">
    <property type="entry name" value="ADP_GLC_PYROPHOSPH_2"/>
    <property type="match status" value="1"/>
</dbReference>
<dbReference type="Pfam" id="PF24894">
    <property type="entry name" value="Hexapep_GlmU"/>
    <property type="match status" value="1"/>
</dbReference>
<dbReference type="InterPro" id="IPR005836">
    <property type="entry name" value="ADP_Glu_pyroP_CS"/>
</dbReference>
<evidence type="ECO:0000313" key="12">
    <source>
        <dbReference type="EMBL" id="MBV2135071.1"/>
    </source>
</evidence>
<feature type="site" description="Could play a key role in the communication between the regulatory and the substrate sites" evidence="9">
    <location>
        <position position="87"/>
    </location>
</feature>
<accession>A0ABS6N372</accession>
<evidence type="ECO:0000256" key="7">
    <source>
        <dbReference type="ARBA" id="ARBA00023056"/>
    </source>
</evidence>
<feature type="binding site" evidence="9">
    <location>
        <position position="127"/>
    </location>
    <ligand>
        <name>alpha-D-glucose 1-phosphate</name>
        <dbReference type="ChEBI" id="CHEBI:58601"/>
    </ligand>
</feature>
<comment type="pathway">
    <text evidence="9">Glycan biosynthesis; glycogen biosynthesis.</text>
</comment>
<evidence type="ECO:0000259" key="10">
    <source>
        <dbReference type="Pfam" id="PF00483"/>
    </source>
</evidence>
<evidence type="ECO:0000256" key="6">
    <source>
        <dbReference type="ARBA" id="ARBA00022840"/>
    </source>
</evidence>
<evidence type="ECO:0000259" key="11">
    <source>
        <dbReference type="Pfam" id="PF24894"/>
    </source>
</evidence>
<dbReference type="NCBIfam" id="NF002023">
    <property type="entry name" value="PRK00844.1"/>
    <property type="match status" value="1"/>
</dbReference>
<dbReference type="NCBIfam" id="TIGR02091">
    <property type="entry name" value="glgC"/>
    <property type="match status" value="1"/>
</dbReference>
<dbReference type="InterPro" id="IPR005835">
    <property type="entry name" value="NTP_transferase_dom"/>
</dbReference>
<evidence type="ECO:0000313" key="13">
    <source>
        <dbReference type="Proteomes" id="UP000813068"/>
    </source>
</evidence>
<feature type="binding site" evidence="9">
    <location>
        <position position="192"/>
    </location>
    <ligand>
        <name>alpha-D-glucose 1-phosphate</name>
        <dbReference type="ChEBI" id="CHEBI:58601"/>
    </ligand>
</feature>
<reference evidence="12 13" key="1">
    <citation type="submission" date="2021-06" db="EMBL/GenBank/DDBJ databases">
        <title>Differences between aerobic and microaerobic xylene degrading microbial communities.</title>
        <authorList>
            <person name="Banerjee S."/>
            <person name="Tancsics A."/>
        </authorList>
    </citation>
    <scope>NUCLEOTIDE SEQUENCE [LARGE SCALE GENOMIC DNA]</scope>
    <source>
        <strain evidence="12 13">MAP12</strain>
    </source>
</reference>
<sequence>MLQSSSEAPPAARGVRDGSAVGARFISQLTRDTFAIILAGGRGSRLQQLTEFRSKPAVHFAGKFRIIDFTLSNCVNSGIRRIGVATQYKAHSLIRHIQRGWSFLDGRFNEFVQLLPAQQQTDACQWYQGTADAVYQNLPFIHRCKPEYVLVVAGDHIYKMDYGRMLAAHVRNGADMTVACIEVPIGDAHEFGVMAVDGEDRVVDFVEKPQRPPAIPGDPQRALASMGIYVFRTRFLVEQLERDAATPGSSRDFGKDIIPRILADHRVCAHRFADSSVGSPTRTPYWRDVGTIDAYWQANMDMTRPDPELDLYDMTWPIWTHQKQLPPAKFMSSCGAHGMAMDSLISSGCNISGASVRHSLLFSSVSLLAGAQVEDSVILPEVEVGPGAVLRRCVIDRQCRIPEGMAIGMNPEEDRRRFYVSPRGVTLVTAAMLGQSTAGFL</sequence>
<keyword evidence="8 9" id="KW-0119">Carbohydrate metabolism</keyword>
<organism evidence="12 13">
    <name type="scientific">Geopseudomonas aromaticivorans</name>
    <dbReference type="NCBI Taxonomy" id="2849492"/>
    <lineage>
        <taxon>Bacteria</taxon>
        <taxon>Pseudomonadati</taxon>
        <taxon>Pseudomonadota</taxon>
        <taxon>Gammaproteobacteria</taxon>
        <taxon>Pseudomonadales</taxon>
        <taxon>Pseudomonadaceae</taxon>
        <taxon>Geopseudomonas</taxon>
    </lineage>
</organism>
<feature type="binding site" evidence="9">
    <location>
        <begin position="207"/>
        <end position="208"/>
    </location>
    <ligand>
        <name>alpha-D-glucose 1-phosphate</name>
        <dbReference type="ChEBI" id="CHEBI:58601"/>
    </ligand>
</feature>
<comment type="caution">
    <text evidence="12">The sequence shown here is derived from an EMBL/GenBank/DDBJ whole genome shotgun (WGS) entry which is preliminary data.</text>
</comment>
<protein>
    <recommendedName>
        <fullName evidence="9">Glucose-1-phosphate adenylyltransferase</fullName>
        <ecNumber evidence="9">2.7.7.27</ecNumber>
    </recommendedName>
    <alternativeName>
        <fullName evidence="9">ADP-glucose pyrophosphorylase</fullName>
        <shortName evidence="9">ADPGlc PPase</shortName>
    </alternativeName>
    <alternativeName>
        <fullName evidence="9">ADP-glucose synthase</fullName>
    </alternativeName>
</protein>
<dbReference type="EC" id="2.7.7.27" evidence="9"/>
<dbReference type="PANTHER" id="PTHR43523">
    <property type="entry name" value="GLUCOSE-1-PHOSPHATE ADENYLYLTRANSFERASE-RELATED"/>
    <property type="match status" value="1"/>
</dbReference>
<keyword evidence="5 9" id="KW-0547">Nucleotide-binding</keyword>
<feature type="site" description="Could play a key role in the communication between the regulatory and the substrate sites" evidence="9">
    <location>
        <position position="126"/>
    </location>
</feature>
<dbReference type="InterPro" id="IPR056818">
    <property type="entry name" value="GlmU/GlgC-like_hexapep"/>
</dbReference>
<evidence type="ECO:0000256" key="5">
    <source>
        <dbReference type="ARBA" id="ARBA00022741"/>
    </source>
</evidence>
<dbReference type="InterPro" id="IPR011831">
    <property type="entry name" value="ADP-Glc_PPase"/>
</dbReference>
<gene>
    <name evidence="9 12" type="primary">glgC</name>
    <name evidence="12" type="ORF">KRX52_20055</name>
</gene>
<dbReference type="RefSeq" id="WP_217683498.1">
    <property type="nucleotide sequence ID" value="NZ_JAHRGL010000080.1"/>
</dbReference>
<keyword evidence="3 9" id="KW-0808">Transferase</keyword>
<keyword evidence="2 9" id="KW-0321">Glycogen metabolism</keyword>
<evidence type="ECO:0000256" key="3">
    <source>
        <dbReference type="ARBA" id="ARBA00022679"/>
    </source>
</evidence>
<evidence type="ECO:0000256" key="9">
    <source>
        <dbReference type="HAMAP-Rule" id="MF_00624"/>
    </source>
</evidence>
<dbReference type="PROSITE" id="PS00810">
    <property type="entry name" value="ADP_GLC_PYROPHOSPH_3"/>
    <property type="match status" value="1"/>
</dbReference>